<dbReference type="SUPFAM" id="SSF56024">
    <property type="entry name" value="Phospholipase D/nuclease"/>
    <property type="match status" value="2"/>
</dbReference>
<evidence type="ECO:0000256" key="8">
    <source>
        <dbReference type="RuleBase" id="RU003800"/>
    </source>
</evidence>
<organism evidence="10 11">
    <name type="scientific">Aureispira anguillae</name>
    <dbReference type="NCBI Taxonomy" id="2864201"/>
    <lineage>
        <taxon>Bacteria</taxon>
        <taxon>Pseudomonadati</taxon>
        <taxon>Bacteroidota</taxon>
        <taxon>Saprospiria</taxon>
        <taxon>Saprospirales</taxon>
        <taxon>Saprospiraceae</taxon>
        <taxon>Aureispira</taxon>
    </lineage>
</organism>
<dbReference type="Pfam" id="PF17941">
    <property type="entry name" value="PP_kinase_C_1"/>
    <property type="match status" value="1"/>
</dbReference>
<accession>A0A916DVJ3</accession>
<dbReference type="AlphaFoldDB" id="A0A916DVJ3"/>
<dbReference type="PIRSF" id="PIRSF015589">
    <property type="entry name" value="PP_kinase"/>
    <property type="match status" value="1"/>
</dbReference>
<dbReference type="InterPro" id="IPR024953">
    <property type="entry name" value="PP_kinase_middle"/>
</dbReference>
<dbReference type="NCBIfam" id="TIGR03705">
    <property type="entry name" value="poly_P_kin"/>
    <property type="match status" value="1"/>
</dbReference>
<evidence type="ECO:0000256" key="2">
    <source>
        <dbReference type="ARBA" id="ARBA00022679"/>
    </source>
</evidence>
<keyword evidence="11" id="KW-1185">Reference proteome</keyword>
<dbReference type="KEGG" id="aup:AsAng_0043690"/>
<dbReference type="Pfam" id="PF02503">
    <property type="entry name" value="PP_kinase"/>
    <property type="match status" value="1"/>
</dbReference>
<dbReference type="Gene3D" id="1.20.58.310">
    <property type="entry name" value="Polyphosphate kinase N-terminal domain"/>
    <property type="match status" value="1"/>
</dbReference>
<keyword evidence="4 7" id="KW-0418">Kinase</keyword>
<gene>
    <name evidence="7" type="primary">ppk</name>
    <name evidence="10" type="ORF">AsAng_0043690</name>
</gene>
<evidence type="ECO:0000259" key="9">
    <source>
        <dbReference type="PROSITE" id="PS50035"/>
    </source>
</evidence>
<comment type="similarity">
    <text evidence="7 8">Belongs to the polyphosphate kinase 1 (PPK1) family.</text>
</comment>
<name>A0A916DVJ3_9BACT</name>
<evidence type="ECO:0000256" key="1">
    <source>
        <dbReference type="ARBA" id="ARBA00022553"/>
    </source>
</evidence>
<comment type="catalytic activity">
    <reaction evidence="7 8">
        <text>[phosphate](n) + ATP = [phosphate](n+1) + ADP</text>
        <dbReference type="Rhea" id="RHEA:19573"/>
        <dbReference type="Rhea" id="RHEA-COMP:9859"/>
        <dbReference type="Rhea" id="RHEA-COMP:14280"/>
        <dbReference type="ChEBI" id="CHEBI:16838"/>
        <dbReference type="ChEBI" id="CHEBI:30616"/>
        <dbReference type="ChEBI" id="CHEBI:456216"/>
        <dbReference type="EC" id="2.7.4.1"/>
    </reaction>
</comment>
<proteinExistence type="inferred from homology"/>
<dbReference type="PROSITE" id="PS50035">
    <property type="entry name" value="PLD"/>
    <property type="match status" value="1"/>
</dbReference>
<reference evidence="10" key="1">
    <citation type="submission" date="2022-09" db="EMBL/GenBank/DDBJ databases">
        <title>Aureispira anguillicida sp. nov., isolated from Leptocephalus of Japanese eel Anguilla japonica.</title>
        <authorList>
            <person name="Yuasa K."/>
            <person name="Mekata T."/>
            <person name="Ikunari K."/>
        </authorList>
    </citation>
    <scope>NUCLEOTIDE SEQUENCE</scope>
    <source>
        <strain evidence="10">EL160426</strain>
    </source>
</reference>
<dbReference type="InterPro" id="IPR025200">
    <property type="entry name" value="PPK_C_dom2"/>
</dbReference>
<sequence>MFRKKNIPFIHRDISWLSFNYRVLQEAKDKSVPLFERIKFLGIYSSNLDEFFRVRVAALKALIRLGKKTKNQMDFSPELVLKRIRKIVTDQQVEFDNIYKNQILPELGQNNIYILRPKDLKSYHHLFLDRLFEERLIQHLQPILLVKNKIRTFLPSNAIYLAVRLKTAGHINRYAVVKIPSDKFSRFIELPSRDSKRKEIIILDDIIRYCLPRLFPGYAIRDAYSIKMTRDADIYIEDEYTGDLIEKIRKGIAKRTIGPGTRFVYDRRMSKRTLNFLTAALQVKEGDLQAEGRYHNNYDFFKFPNFGLKKLRDISLPPLSHKDLHQQQKLFSVIDEKDHLLHYPYQKYDYVIRLLEQAAHDPEVTSIKIAQYRVAKDSQVIAALRSAIQEGKDVMVFMEVKARFDEEANLYWAERLESWGAKVMYSLPELKVHAKLLLITRKSKRYAYLGTGNFNEDTSKIYSDFGLMTADKRLTKEVEQIFDFLEFYKRPEKNFKHLLVGQFRMRRNIYQLIEQEIENAKAGKKAVITLKLNSIQDARMIARLYDASNAGVKIRMIIRGVCSVVPGQVGYSENIEIISIVDRFLEHTRIYMFHNDGDEKIYLSSADWMTRNLFYRIECAFPIYAKDLKQEIKDFLDIQFKDNVKARIINAKQDNQYKKNNSSPKRSQYDMYVYYQDKLLPKIDK</sequence>
<dbReference type="NCBIfam" id="NF003917">
    <property type="entry name" value="PRK05443.1-1"/>
    <property type="match status" value="1"/>
</dbReference>
<feature type="binding site" evidence="7">
    <location>
        <position position="462"/>
    </location>
    <ligand>
        <name>ATP</name>
        <dbReference type="ChEBI" id="CHEBI:30616"/>
    </ligand>
</feature>
<dbReference type="Proteomes" id="UP001060919">
    <property type="component" value="Chromosome"/>
</dbReference>
<dbReference type="InterPro" id="IPR003414">
    <property type="entry name" value="PP_kinase"/>
</dbReference>
<evidence type="ECO:0000313" key="11">
    <source>
        <dbReference type="Proteomes" id="UP001060919"/>
    </source>
</evidence>
<dbReference type="SUPFAM" id="SSF143724">
    <property type="entry name" value="PHP14-like"/>
    <property type="match status" value="1"/>
</dbReference>
<dbReference type="GO" id="GO:0008976">
    <property type="term" value="F:polyphosphate kinase activity"/>
    <property type="evidence" value="ECO:0007669"/>
    <property type="project" value="UniProtKB-UniRule"/>
</dbReference>
<keyword evidence="2 7" id="KW-0808">Transferase</keyword>
<evidence type="ECO:0000256" key="3">
    <source>
        <dbReference type="ARBA" id="ARBA00022741"/>
    </source>
</evidence>
<dbReference type="HAMAP" id="MF_00347">
    <property type="entry name" value="Polyphosphate_kinase"/>
    <property type="match status" value="1"/>
</dbReference>
<feature type="domain" description="PLD phosphodiesterase" evidence="9">
    <location>
        <begin position="428"/>
        <end position="458"/>
    </location>
</feature>
<evidence type="ECO:0000256" key="6">
    <source>
        <dbReference type="ARBA" id="ARBA00022842"/>
    </source>
</evidence>
<keyword evidence="3 7" id="KW-0547">Nucleotide-binding</keyword>
<dbReference type="RefSeq" id="WP_264788886.1">
    <property type="nucleotide sequence ID" value="NZ_AP026867.1"/>
</dbReference>
<dbReference type="InterPro" id="IPR041108">
    <property type="entry name" value="PP_kinase_C_1"/>
</dbReference>
<dbReference type="PANTHER" id="PTHR30218:SF0">
    <property type="entry name" value="POLYPHOSPHATE KINASE"/>
    <property type="match status" value="1"/>
</dbReference>
<dbReference type="Gene3D" id="3.30.1840.10">
    <property type="entry name" value="Polyphosphate kinase middle domain"/>
    <property type="match status" value="1"/>
</dbReference>
<dbReference type="GO" id="GO:0005524">
    <property type="term" value="F:ATP binding"/>
    <property type="evidence" value="ECO:0007669"/>
    <property type="project" value="UniProtKB-KW"/>
</dbReference>
<feature type="binding site" evidence="7">
    <location>
        <position position="47"/>
    </location>
    <ligand>
        <name>ATP</name>
        <dbReference type="ChEBI" id="CHEBI:30616"/>
    </ligand>
</feature>
<dbReference type="EMBL" id="AP026867">
    <property type="protein sequence ID" value="BDS13630.1"/>
    <property type="molecule type" value="Genomic_DNA"/>
</dbReference>
<keyword evidence="7" id="KW-0479">Metal-binding</keyword>
<dbReference type="Gene3D" id="3.30.870.10">
    <property type="entry name" value="Endonuclease Chain A"/>
    <property type="match status" value="2"/>
</dbReference>
<protein>
    <recommendedName>
        <fullName evidence="7 8">Polyphosphate kinase</fullName>
        <ecNumber evidence="7 8">2.7.4.1</ecNumber>
    </recommendedName>
    <alternativeName>
        <fullName evidence="7">ATP-polyphosphate phosphotransferase</fullName>
    </alternativeName>
    <alternativeName>
        <fullName evidence="7">Polyphosphoric acid kinase</fullName>
    </alternativeName>
</protein>
<evidence type="ECO:0000256" key="7">
    <source>
        <dbReference type="HAMAP-Rule" id="MF_00347"/>
    </source>
</evidence>
<dbReference type="PANTHER" id="PTHR30218">
    <property type="entry name" value="POLYPHOSPHATE KINASE"/>
    <property type="match status" value="1"/>
</dbReference>
<dbReference type="EC" id="2.7.4.1" evidence="7 8"/>
<keyword evidence="5 7" id="KW-0067">ATP-binding</keyword>
<keyword evidence="1 7" id="KW-0597">Phosphoprotein</keyword>
<keyword evidence="6 7" id="KW-0460">Magnesium</keyword>
<evidence type="ECO:0000256" key="5">
    <source>
        <dbReference type="ARBA" id="ARBA00022840"/>
    </source>
</evidence>
<evidence type="ECO:0000256" key="4">
    <source>
        <dbReference type="ARBA" id="ARBA00022777"/>
    </source>
</evidence>
<feature type="binding site" evidence="7">
    <location>
        <position position="559"/>
    </location>
    <ligand>
        <name>ATP</name>
        <dbReference type="ChEBI" id="CHEBI:30616"/>
    </ligand>
</feature>
<dbReference type="Pfam" id="PF13089">
    <property type="entry name" value="PP_kinase_N"/>
    <property type="match status" value="1"/>
</dbReference>
<dbReference type="InterPro" id="IPR036830">
    <property type="entry name" value="PP_kinase_middle_dom_sf"/>
</dbReference>
<comment type="PTM">
    <text evidence="7 8">An intermediate of this reaction is the autophosphorylated ppk in which a phosphate is covalently linked to a histidine residue through a N-P bond.</text>
</comment>
<dbReference type="GO" id="GO:0009358">
    <property type="term" value="C:polyphosphate kinase complex"/>
    <property type="evidence" value="ECO:0007669"/>
    <property type="project" value="InterPro"/>
</dbReference>
<feature type="binding site" evidence="7">
    <location>
        <position position="373"/>
    </location>
    <ligand>
        <name>Mg(2+)</name>
        <dbReference type="ChEBI" id="CHEBI:18420"/>
    </ligand>
</feature>
<dbReference type="InterPro" id="IPR036832">
    <property type="entry name" value="PPK_N_dom_sf"/>
</dbReference>
<comment type="function">
    <text evidence="7 8">Catalyzes the reversible transfer of the terminal phosphate of ATP to form a long-chain polyphosphate (polyP).</text>
</comment>
<feature type="binding site" evidence="7">
    <location>
        <position position="403"/>
    </location>
    <ligand>
        <name>Mg(2+)</name>
        <dbReference type="ChEBI" id="CHEBI:18420"/>
    </ligand>
</feature>
<dbReference type="CDD" id="cd09167">
    <property type="entry name" value="PLDc_EcPPK1_C2_like"/>
    <property type="match status" value="1"/>
</dbReference>
<dbReference type="SUPFAM" id="SSF140356">
    <property type="entry name" value="PPK N-terminal domain-like"/>
    <property type="match status" value="1"/>
</dbReference>
<dbReference type="Pfam" id="PF13090">
    <property type="entry name" value="PP_kinase_C"/>
    <property type="match status" value="1"/>
</dbReference>
<dbReference type="InterPro" id="IPR001736">
    <property type="entry name" value="PLipase_D/transphosphatidylase"/>
</dbReference>
<dbReference type="CDD" id="cd09164">
    <property type="entry name" value="PLDc_EcPPK1_C1_like"/>
    <property type="match status" value="1"/>
</dbReference>
<evidence type="ECO:0000313" key="10">
    <source>
        <dbReference type="EMBL" id="BDS13630.1"/>
    </source>
</evidence>
<dbReference type="GO" id="GO:0006799">
    <property type="term" value="P:polyphosphate biosynthetic process"/>
    <property type="evidence" value="ECO:0007669"/>
    <property type="project" value="UniProtKB-UniRule"/>
</dbReference>
<dbReference type="GO" id="GO:0046872">
    <property type="term" value="F:metal ion binding"/>
    <property type="evidence" value="ECO:0007669"/>
    <property type="project" value="UniProtKB-KW"/>
</dbReference>
<feature type="active site" description="Phosphohistidine intermediate" evidence="7">
    <location>
        <position position="433"/>
    </location>
</feature>
<dbReference type="InterPro" id="IPR025198">
    <property type="entry name" value="PPK_N_dom"/>
</dbReference>
<comment type="cofactor">
    <cofactor evidence="7">
        <name>Mg(2+)</name>
        <dbReference type="ChEBI" id="CHEBI:18420"/>
    </cofactor>
</comment>
<feature type="binding site" evidence="7">
    <location>
        <position position="587"/>
    </location>
    <ligand>
        <name>ATP</name>
        <dbReference type="ChEBI" id="CHEBI:30616"/>
    </ligand>
</feature>